<feature type="region of interest" description="Disordered" evidence="1">
    <location>
        <begin position="120"/>
        <end position="179"/>
    </location>
</feature>
<feature type="region of interest" description="Disordered" evidence="1">
    <location>
        <begin position="1"/>
        <end position="38"/>
    </location>
</feature>
<keyword evidence="3" id="KW-1185">Reference proteome</keyword>
<reference evidence="2 3" key="1">
    <citation type="submission" date="2019-03" db="EMBL/GenBank/DDBJ databases">
        <title>First draft genome of Liparis tanakae, snailfish: a comprehensive survey of snailfish specific genes.</title>
        <authorList>
            <person name="Kim W."/>
            <person name="Song I."/>
            <person name="Jeong J.-H."/>
            <person name="Kim D."/>
            <person name="Kim S."/>
            <person name="Ryu S."/>
            <person name="Song J.Y."/>
            <person name="Lee S.K."/>
        </authorList>
    </citation>
    <scope>NUCLEOTIDE SEQUENCE [LARGE SCALE GENOMIC DNA]</scope>
    <source>
        <tissue evidence="2">Muscle</tissue>
    </source>
</reference>
<comment type="caution">
    <text evidence="2">The sequence shown here is derived from an EMBL/GenBank/DDBJ whole genome shotgun (WGS) entry which is preliminary data.</text>
</comment>
<evidence type="ECO:0000313" key="3">
    <source>
        <dbReference type="Proteomes" id="UP000314294"/>
    </source>
</evidence>
<evidence type="ECO:0000313" key="2">
    <source>
        <dbReference type="EMBL" id="TNN30419.1"/>
    </source>
</evidence>
<evidence type="ECO:0000256" key="1">
    <source>
        <dbReference type="SAM" id="MobiDB-lite"/>
    </source>
</evidence>
<dbReference type="Proteomes" id="UP000314294">
    <property type="component" value="Unassembled WGS sequence"/>
</dbReference>
<proteinExistence type="predicted"/>
<feature type="compositionally biased region" description="Low complexity" evidence="1">
    <location>
        <begin position="131"/>
        <end position="145"/>
    </location>
</feature>
<dbReference type="AlphaFoldDB" id="A0A4Z2ENU2"/>
<gene>
    <name evidence="2" type="ORF">EYF80_059429</name>
</gene>
<protein>
    <submittedName>
        <fullName evidence="2">Uncharacterized protein</fullName>
    </submittedName>
</protein>
<dbReference type="EMBL" id="SRLO01004503">
    <property type="protein sequence ID" value="TNN30419.1"/>
    <property type="molecule type" value="Genomic_DNA"/>
</dbReference>
<name>A0A4Z2ENU2_9TELE</name>
<organism evidence="2 3">
    <name type="scientific">Liparis tanakae</name>
    <name type="common">Tanaka's snailfish</name>
    <dbReference type="NCBI Taxonomy" id="230148"/>
    <lineage>
        <taxon>Eukaryota</taxon>
        <taxon>Metazoa</taxon>
        <taxon>Chordata</taxon>
        <taxon>Craniata</taxon>
        <taxon>Vertebrata</taxon>
        <taxon>Euteleostomi</taxon>
        <taxon>Actinopterygii</taxon>
        <taxon>Neopterygii</taxon>
        <taxon>Teleostei</taxon>
        <taxon>Neoteleostei</taxon>
        <taxon>Acanthomorphata</taxon>
        <taxon>Eupercaria</taxon>
        <taxon>Perciformes</taxon>
        <taxon>Cottioidei</taxon>
        <taxon>Cottales</taxon>
        <taxon>Liparidae</taxon>
        <taxon>Liparis</taxon>
    </lineage>
</organism>
<accession>A0A4Z2ENU2</accession>
<sequence>MRQPRPARRAPPPQDAWKEKKKEEEEEEEEEEKKKKKKGSPLGVMWVLCVRFDGAAVTARARDSGLLLAAPLKRPHEEMWRDGKVLSGRALSGLYPESSPLLFLPTFLLLIPLLTGCRGSTKRKSVYSSGASPPRRLAASPPRRLSGLDISSSETPSVMADTYGNNQSPAAVKRRVQGR</sequence>